<proteinExistence type="predicted"/>
<dbReference type="AlphaFoldDB" id="A0A1D8AYJ2"/>
<evidence type="ECO:0000256" key="1">
    <source>
        <dbReference type="SAM" id="MobiDB-lite"/>
    </source>
</evidence>
<dbReference type="Proteomes" id="UP000095228">
    <property type="component" value="Chromosome"/>
</dbReference>
<gene>
    <name evidence="2" type="ORF">Verru16b_03022</name>
</gene>
<dbReference type="RefSeq" id="WP_169829298.1">
    <property type="nucleotide sequence ID" value="NZ_CP016094.1"/>
</dbReference>
<dbReference type="STRING" id="1838286.Verru16b_03022"/>
<evidence type="ECO:0000313" key="3">
    <source>
        <dbReference type="Proteomes" id="UP000095228"/>
    </source>
</evidence>
<organism evidence="2 3">
    <name type="scientific">Lacunisphaera limnophila</name>
    <dbReference type="NCBI Taxonomy" id="1838286"/>
    <lineage>
        <taxon>Bacteria</taxon>
        <taxon>Pseudomonadati</taxon>
        <taxon>Verrucomicrobiota</taxon>
        <taxon>Opitutia</taxon>
        <taxon>Opitutales</taxon>
        <taxon>Opitutaceae</taxon>
        <taxon>Lacunisphaera</taxon>
    </lineage>
</organism>
<feature type="region of interest" description="Disordered" evidence="1">
    <location>
        <begin position="1"/>
        <end position="47"/>
    </location>
</feature>
<reference evidence="2 3" key="1">
    <citation type="submission" date="2016-06" db="EMBL/GenBank/DDBJ databases">
        <title>Three novel species with peptidoglycan cell walls form the new genus Lacunisphaera gen. nov. in the family Opitutaceae of the verrucomicrobial subdivision 4.</title>
        <authorList>
            <person name="Rast P."/>
            <person name="Gloeckner I."/>
            <person name="Jogler M."/>
            <person name="Boedeker C."/>
            <person name="Jeske O."/>
            <person name="Wiegand S."/>
            <person name="Reinhardt R."/>
            <person name="Schumann P."/>
            <person name="Rohde M."/>
            <person name="Spring S."/>
            <person name="Gloeckner F.O."/>
            <person name="Jogler C."/>
        </authorList>
    </citation>
    <scope>NUCLEOTIDE SEQUENCE [LARGE SCALE GENOMIC DNA]</scope>
    <source>
        <strain evidence="2 3">IG16b</strain>
    </source>
</reference>
<accession>A0A1D8AYJ2</accession>
<sequence>MGDRSPKSTQKHASQKQSKTDGVNRQKNALITAQQATKAKAAAAKRK</sequence>
<evidence type="ECO:0000313" key="2">
    <source>
        <dbReference type="EMBL" id="AOS45931.1"/>
    </source>
</evidence>
<name>A0A1D8AYJ2_9BACT</name>
<dbReference type="KEGG" id="obg:Verru16b_03022"/>
<protein>
    <submittedName>
        <fullName evidence="2">Uncharacterized protein</fullName>
    </submittedName>
</protein>
<feature type="compositionally biased region" description="Low complexity" evidence="1">
    <location>
        <begin position="32"/>
        <end position="47"/>
    </location>
</feature>
<dbReference type="EMBL" id="CP016094">
    <property type="protein sequence ID" value="AOS45931.1"/>
    <property type="molecule type" value="Genomic_DNA"/>
</dbReference>
<keyword evidence="3" id="KW-1185">Reference proteome</keyword>